<dbReference type="EMBL" id="PJQM01003777">
    <property type="protein sequence ID" value="RCH87157.1"/>
    <property type="molecule type" value="Genomic_DNA"/>
</dbReference>
<accession>A0A367JB39</accession>
<proteinExistence type="predicted"/>
<comment type="caution">
    <text evidence="1">The sequence shown here is derived from an EMBL/GenBank/DDBJ whole genome shotgun (WGS) entry which is preliminary data.</text>
</comment>
<evidence type="ECO:0000313" key="1">
    <source>
        <dbReference type="EMBL" id="RCH87157.1"/>
    </source>
</evidence>
<dbReference type="Proteomes" id="UP000253551">
    <property type="component" value="Unassembled WGS sequence"/>
</dbReference>
<keyword evidence="2" id="KW-1185">Reference proteome</keyword>
<evidence type="ECO:0000313" key="2">
    <source>
        <dbReference type="Proteomes" id="UP000253551"/>
    </source>
</evidence>
<name>A0A367JB39_RHIST</name>
<dbReference type="AlphaFoldDB" id="A0A367JB39"/>
<organism evidence="1 2">
    <name type="scientific">Rhizopus stolonifer</name>
    <name type="common">Rhizopus nigricans</name>
    <dbReference type="NCBI Taxonomy" id="4846"/>
    <lineage>
        <taxon>Eukaryota</taxon>
        <taxon>Fungi</taxon>
        <taxon>Fungi incertae sedis</taxon>
        <taxon>Mucoromycota</taxon>
        <taxon>Mucoromycotina</taxon>
        <taxon>Mucoromycetes</taxon>
        <taxon>Mucorales</taxon>
        <taxon>Mucorineae</taxon>
        <taxon>Rhizopodaceae</taxon>
        <taxon>Rhizopus</taxon>
    </lineage>
</organism>
<gene>
    <name evidence="1" type="ORF">CU098_007866</name>
</gene>
<dbReference type="STRING" id="4846.A0A367JB39"/>
<reference evidence="1 2" key="1">
    <citation type="journal article" date="2018" name="G3 (Bethesda)">
        <title>Phylogenetic and Phylogenomic Definition of Rhizopus Species.</title>
        <authorList>
            <person name="Gryganskyi A.P."/>
            <person name="Golan J."/>
            <person name="Dolatabadi S."/>
            <person name="Mondo S."/>
            <person name="Robb S."/>
            <person name="Idnurm A."/>
            <person name="Muszewska A."/>
            <person name="Steczkiewicz K."/>
            <person name="Masonjones S."/>
            <person name="Liao H.L."/>
            <person name="Gajdeczka M.T."/>
            <person name="Anike F."/>
            <person name="Vuek A."/>
            <person name="Anishchenko I.M."/>
            <person name="Voigt K."/>
            <person name="de Hoog G.S."/>
            <person name="Smith M.E."/>
            <person name="Heitman J."/>
            <person name="Vilgalys R."/>
            <person name="Stajich J.E."/>
        </authorList>
    </citation>
    <scope>NUCLEOTIDE SEQUENCE [LARGE SCALE GENOMIC DNA]</scope>
    <source>
        <strain evidence="1 2">LSU 92-RS-03</strain>
    </source>
</reference>
<protein>
    <submittedName>
        <fullName evidence="1">Uncharacterized protein</fullName>
    </submittedName>
</protein>
<sequence>MLNTKPSPLKQEHKQHEFFDNYPQTMRHGAVKSLTDAFEGFNLKETSIGNFILPEYNLAVKKATLNPISRNSLEILRNATVDEAGFNINIRSPSACSLKHQLPVLSAILFWELLKLMI</sequence>
<dbReference type="OrthoDB" id="2266637at2759"/>